<keyword evidence="1" id="KW-0732">Signal</keyword>
<name>A0ABS8UEH5_9GAMM</name>
<keyword evidence="3" id="KW-1185">Reference proteome</keyword>
<evidence type="ECO:0000313" key="2">
    <source>
        <dbReference type="EMBL" id="MCD9097896.1"/>
    </source>
</evidence>
<sequence>MHRPKRSFNMMTWLLAALLGTFAVSGTASAQRVEGDRAAAVGLYAAEIPVRSQSESEREAGFTRALAQVLGKLSGDRNAAQRPGVSQELRRAAQYVEGYDYRQDEGVSSRGSPTFTTTLVVRFRQDDVDAVAGALGLPVWPDPRPKPVMWLAIDDGSGPRLVALQQNNVARPTLQRAIERGYRLGLPTGNAAEQAAVGAIWRGDTASVARISSRYNPPMQLIGKLYRDGAGWKADWIFVDSGRVLARWSETGADARRTLASGADGAADALTKRYARTSPTGAPSTQAIVFSGINSSADYVKLSAQLQRMSVVRGIRPVRATPLGLEVQLDLLTGLTGFRRMADENVFVEADGNIEGVTPVFHLR</sequence>
<accession>A0ABS8UEH5</accession>
<dbReference type="Proteomes" id="UP001430360">
    <property type="component" value="Unassembled WGS sequence"/>
</dbReference>
<dbReference type="RefSeq" id="WP_232137027.1">
    <property type="nucleotide sequence ID" value="NZ_CP089507.1"/>
</dbReference>
<dbReference type="Pfam" id="PF09839">
    <property type="entry name" value="DUF2066"/>
    <property type="match status" value="1"/>
</dbReference>
<feature type="chain" id="PRO_5046899280" evidence="1">
    <location>
        <begin position="31"/>
        <end position="364"/>
    </location>
</feature>
<dbReference type="EMBL" id="JAJQKU010000004">
    <property type="protein sequence ID" value="MCD9097896.1"/>
    <property type="molecule type" value="Genomic_DNA"/>
</dbReference>
<protein>
    <submittedName>
        <fullName evidence="2">DUF2066 domain-containing protein</fullName>
    </submittedName>
</protein>
<dbReference type="InterPro" id="IPR018642">
    <property type="entry name" value="DUF2066"/>
</dbReference>
<reference evidence="2" key="1">
    <citation type="submission" date="2021-12" db="EMBL/GenBank/DDBJ databases">
        <authorList>
            <person name="Ulrich A."/>
        </authorList>
    </citation>
    <scope>NUCLEOTIDE SEQUENCE</scope>
    <source>
        <strain evidence="2">A1P009</strain>
    </source>
</reference>
<evidence type="ECO:0000256" key="1">
    <source>
        <dbReference type="SAM" id="SignalP"/>
    </source>
</evidence>
<comment type="caution">
    <text evidence="2">The sequence shown here is derived from an EMBL/GenBank/DDBJ whole genome shotgun (WGS) entry which is preliminary data.</text>
</comment>
<reference evidence="2" key="2">
    <citation type="journal article" date="2022" name="Syst. Appl. Microbiol.">
        <title>Physiological and genomic characterisation of Luteimonas fraxinea sp. nov., a bacterial species associated with trees tolerant to ash dieback.</title>
        <authorList>
            <person name="Ulrich K."/>
            <person name="Becker R."/>
            <person name="Behrendt U."/>
            <person name="Kube M."/>
            <person name="Schneck V."/>
            <person name="Ulrich A."/>
        </authorList>
    </citation>
    <scope>NUCLEOTIDE SEQUENCE</scope>
    <source>
        <strain evidence="2">A1P009</strain>
    </source>
</reference>
<gene>
    <name evidence="2" type="ORF">LTT95_13210</name>
</gene>
<proteinExistence type="predicted"/>
<feature type="signal peptide" evidence="1">
    <location>
        <begin position="1"/>
        <end position="30"/>
    </location>
</feature>
<organism evidence="2 3">
    <name type="scientific">Luteimonas fraxinea</name>
    <dbReference type="NCBI Taxonomy" id="2901869"/>
    <lineage>
        <taxon>Bacteria</taxon>
        <taxon>Pseudomonadati</taxon>
        <taxon>Pseudomonadota</taxon>
        <taxon>Gammaproteobacteria</taxon>
        <taxon>Lysobacterales</taxon>
        <taxon>Lysobacteraceae</taxon>
        <taxon>Luteimonas</taxon>
    </lineage>
</organism>
<evidence type="ECO:0000313" key="3">
    <source>
        <dbReference type="Proteomes" id="UP001430360"/>
    </source>
</evidence>